<name>A0A437RHU0_9BURK</name>
<dbReference type="Gene3D" id="2.30.110.10">
    <property type="entry name" value="Electron Transport, Fmn-binding Protein, Chain A"/>
    <property type="match status" value="1"/>
</dbReference>
<sequence length="220" mass="23254">MAGAHDPDLLRLAADTSADLADEAALRRIYSTGPGPTSLQKVADHVHALYRPYIEASPFAVLATFGPEGLDTSPRGDAPGFVTVADAHTLLLPDRRGNQRIDSLRNIARDPRVALLFLIPGVGEALRVNGTARISALPALCERFAVQGQLPASVLVIQVRSVFFQCARALKRSGLWNPATHVQAGTLPSPGAILQCLSEAAIDGAAYDGALQARQAATLY</sequence>
<evidence type="ECO:0000313" key="2">
    <source>
        <dbReference type="EMBL" id="RVU46342.1"/>
    </source>
</evidence>
<dbReference type="PANTHER" id="PTHR42815">
    <property type="entry name" value="FAD-BINDING, PUTATIVE (AFU_ORTHOLOGUE AFUA_6G07600)-RELATED"/>
    <property type="match status" value="1"/>
</dbReference>
<gene>
    <name evidence="2" type="ORF">EOE66_10900</name>
</gene>
<dbReference type="SUPFAM" id="SSF50475">
    <property type="entry name" value="FMN-binding split barrel"/>
    <property type="match status" value="1"/>
</dbReference>
<dbReference type="InterPro" id="IPR024029">
    <property type="entry name" value="Pyridox_Oxase_FMN-dep"/>
</dbReference>
<dbReference type="InterPro" id="IPR012349">
    <property type="entry name" value="Split_barrel_FMN-bd"/>
</dbReference>
<dbReference type="NCBIfam" id="TIGR04025">
    <property type="entry name" value="PPOX_FMN_DR2398"/>
    <property type="match status" value="1"/>
</dbReference>
<organism evidence="2 3">
    <name type="scientific">Rubrivivax rivuli</name>
    <dbReference type="NCBI Taxonomy" id="1862385"/>
    <lineage>
        <taxon>Bacteria</taxon>
        <taxon>Pseudomonadati</taxon>
        <taxon>Pseudomonadota</taxon>
        <taxon>Betaproteobacteria</taxon>
        <taxon>Burkholderiales</taxon>
        <taxon>Sphaerotilaceae</taxon>
        <taxon>Rubrivivax</taxon>
    </lineage>
</organism>
<dbReference type="PANTHER" id="PTHR42815:SF2">
    <property type="entry name" value="FAD-BINDING, PUTATIVE (AFU_ORTHOLOGUE AFUA_6G07600)-RELATED"/>
    <property type="match status" value="1"/>
</dbReference>
<feature type="domain" description="Pyridoxamine 5'-phosphate oxidase N-terminal" evidence="1">
    <location>
        <begin position="50"/>
        <end position="166"/>
    </location>
</feature>
<keyword evidence="3" id="KW-1185">Reference proteome</keyword>
<accession>A0A437RHU0</accession>
<evidence type="ECO:0000313" key="3">
    <source>
        <dbReference type="Proteomes" id="UP000285575"/>
    </source>
</evidence>
<dbReference type="InterPro" id="IPR011576">
    <property type="entry name" value="Pyridox_Oxase_N"/>
</dbReference>
<dbReference type="AlphaFoldDB" id="A0A437RHU0"/>
<dbReference type="OrthoDB" id="9796486at2"/>
<dbReference type="Pfam" id="PF01243">
    <property type="entry name" value="PNPOx_N"/>
    <property type="match status" value="1"/>
</dbReference>
<proteinExistence type="predicted"/>
<reference evidence="2 3" key="1">
    <citation type="submission" date="2019-01" db="EMBL/GenBank/DDBJ databases">
        <authorList>
            <person name="Chen W.-M."/>
        </authorList>
    </citation>
    <scope>NUCLEOTIDE SEQUENCE [LARGE SCALE GENOMIC DNA]</scope>
    <source>
        <strain evidence="2 3">KYPY4</strain>
    </source>
</reference>
<dbReference type="Proteomes" id="UP000285575">
    <property type="component" value="Unassembled WGS sequence"/>
</dbReference>
<evidence type="ECO:0000259" key="1">
    <source>
        <dbReference type="Pfam" id="PF01243"/>
    </source>
</evidence>
<dbReference type="EMBL" id="SACR01000003">
    <property type="protein sequence ID" value="RVU46342.1"/>
    <property type="molecule type" value="Genomic_DNA"/>
</dbReference>
<protein>
    <submittedName>
        <fullName evidence="2">Pyridoxamine 5'-phosphate oxidase family protein</fullName>
    </submittedName>
</protein>
<comment type="caution">
    <text evidence="2">The sequence shown here is derived from an EMBL/GenBank/DDBJ whole genome shotgun (WGS) entry which is preliminary data.</text>
</comment>